<evidence type="ECO:0000313" key="4">
    <source>
        <dbReference type="EMBL" id="OYD58967.1"/>
    </source>
</evidence>
<evidence type="ECO:0000256" key="2">
    <source>
        <dbReference type="ARBA" id="ARBA00022679"/>
    </source>
</evidence>
<proteinExistence type="predicted"/>
<dbReference type="GO" id="GO:0008168">
    <property type="term" value="F:methyltransferase activity"/>
    <property type="evidence" value="ECO:0007669"/>
    <property type="project" value="UniProtKB-KW"/>
</dbReference>
<comment type="caution">
    <text evidence="4">The sequence shown here is derived from an EMBL/GenBank/DDBJ whole genome shotgun (WGS) entry which is preliminary data.</text>
</comment>
<dbReference type="OrthoDB" id="9803017at2"/>
<keyword evidence="5" id="KW-1185">Reference proteome</keyword>
<dbReference type="CDD" id="cd02440">
    <property type="entry name" value="AdoMet_MTases"/>
    <property type="match status" value="1"/>
</dbReference>
<accession>A0A235FDH7</accession>
<feature type="region of interest" description="Disordered" evidence="3">
    <location>
        <begin position="1"/>
        <end position="21"/>
    </location>
</feature>
<dbReference type="GO" id="GO:0031167">
    <property type="term" value="P:rRNA methylation"/>
    <property type="evidence" value="ECO:0007669"/>
    <property type="project" value="InterPro"/>
</dbReference>
<dbReference type="AlphaFoldDB" id="A0A235FDH7"/>
<dbReference type="PANTHER" id="PTHR43542">
    <property type="entry name" value="METHYLTRANSFERASE"/>
    <property type="match status" value="1"/>
</dbReference>
<evidence type="ECO:0000313" key="5">
    <source>
        <dbReference type="Proteomes" id="UP000215059"/>
    </source>
</evidence>
<keyword evidence="1 4" id="KW-0489">Methyltransferase</keyword>
<name>A0A235FDH7_9BACL</name>
<dbReference type="InterPro" id="IPR004398">
    <property type="entry name" value="RNA_MeTrfase_RsmD"/>
</dbReference>
<dbReference type="Gene3D" id="3.40.50.150">
    <property type="entry name" value="Vaccinia Virus protein VP39"/>
    <property type="match status" value="1"/>
</dbReference>
<dbReference type="InterPro" id="IPR029063">
    <property type="entry name" value="SAM-dependent_MTases_sf"/>
</dbReference>
<dbReference type="InterPro" id="IPR002052">
    <property type="entry name" value="DNA_methylase_N6_adenine_CS"/>
</dbReference>
<dbReference type="Pfam" id="PF03602">
    <property type="entry name" value="Cons_hypoth95"/>
    <property type="match status" value="1"/>
</dbReference>
<sequence>MRVISGDCKGRPLKAVPGTTTRPTTDKIKESIFNIIGPYFNGGTALDLYGGSGGLGIEALSRGADKAIFVDREHKAIETIKLNLQSCGYSENAETYRNEAQRALKALHKREAAFDLIFLDPPYAKQVLAKDIQKIDEYGLLSNNGIIVAEHDPSVKLPAETSSFVLYKQEIYGTATAVSFYKNRPVDNQD</sequence>
<dbReference type="NCBIfam" id="TIGR00095">
    <property type="entry name" value="16S rRNA (guanine(966)-N(2))-methyltransferase RsmD"/>
    <property type="match status" value="1"/>
</dbReference>
<dbReference type="PANTHER" id="PTHR43542:SF1">
    <property type="entry name" value="METHYLTRANSFERASE"/>
    <property type="match status" value="1"/>
</dbReference>
<dbReference type="EMBL" id="NOII01000001">
    <property type="protein sequence ID" value="OYD58967.1"/>
    <property type="molecule type" value="Genomic_DNA"/>
</dbReference>
<dbReference type="PROSITE" id="PS00092">
    <property type="entry name" value="N6_MTASE"/>
    <property type="match status" value="1"/>
</dbReference>
<keyword evidence="2 4" id="KW-0808">Transferase</keyword>
<dbReference type="Proteomes" id="UP000215059">
    <property type="component" value="Unassembled WGS sequence"/>
</dbReference>
<organism evidence="4 5">
    <name type="scientific">Fictibacillus aquaticus</name>
    <dbReference type="NCBI Taxonomy" id="2021314"/>
    <lineage>
        <taxon>Bacteria</taxon>
        <taxon>Bacillati</taxon>
        <taxon>Bacillota</taxon>
        <taxon>Bacilli</taxon>
        <taxon>Bacillales</taxon>
        <taxon>Fictibacillaceae</taxon>
        <taxon>Fictibacillus</taxon>
    </lineage>
</organism>
<dbReference type="GO" id="GO:0003676">
    <property type="term" value="F:nucleic acid binding"/>
    <property type="evidence" value="ECO:0007669"/>
    <property type="project" value="InterPro"/>
</dbReference>
<evidence type="ECO:0000256" key="1">
    <source>
        <dbReference type="ARBA" id="ARBA00022603"/>
    </source>
</evidence>
<dbReference type="SUPFAM" id="SSF53335">
    <property type="entry name" value="S-adenosyl-L-methionine-dependent methyltransferases"/>
    <property type="match status" value="1"/>
</dbReference>
<reference evidence="4 5" key="1">
    <citation type="submission" date="2017-07" db="EMBL/GenBank/DDBJ databases">
        <title>Fictibacillus sp. nov. GDSW-R2A3 Genome sequencing and assembly.</title>
        <authorList>
            <person name="Mayilraj S."/>
        </authorList>
    </citation>
    <scope>NUCLEOTIDE SEQUENCE [LARGE SCALE GENOMIC DNA]</scope>
    <source>
        <strain evidence="4 5">GDSW-R2A3</strain>
    </source>
</reference>
<protein>
    <submittedName>
        <fullName evidence="4">16S rRNA (Guanine(966)-N(2))-methyltransferase RsmD</fullName>
    </submittedName>
</protein>
<dbReference type="PIRSF" id="PIRSF004553">
    <property type="entry name" value="CHP00095"/>
    <property type="match status" value="1"/>
</dbReference>
<evidence type="ECO:0000256" key="3">
    <source>
        <dbReference type="SAM" id="MobiDB-lite"/>
    </source>
</evidence>
<dbReference type="RefSeq" id="WP_094250927.1">
    <property type="nucleotide sequence ID" value="NZ_JBHLXL010000001.1"/>
</dbReference>
<gene>
    <name evidence="4" type="primary">rsmD</name>
    <name evidence="4" type="ORF">CGZ90_03435</name>
</gene>